<evidence type="ECO:0000313" key="2">
    <source>
        <dbReference type="Proteomes" id="UP001239111"/>
    </source>
</evidence>
<proteinExistence type="predicted"/>
<gene>
    <name evidence="1" type="ORF">QAD02_020955</name>
</gene>
<keyword evidence="2" id="KW-1185">Reference proteome</keyword>
<organism evidence="1 2">
    <name type="scientific">Eretmocerus hayati</name>
    <dbReference type="NCBI Taxonomy" id="131215"/>
    <lineage>
        <taxon>Eukaryota</taxon>
        <taxon>Metazoa</taxon>
        <taxon>Ecdysozoa</taxon>
        <taxon>Arthropoda</taxon>
        <taxon>Hexapoda</taxon>
        <taxon>Insecta</taxon>
        <taxon>Pterygota</taxon>
        <taxon>Neoptera</taxon>
        <taxon>Endopterygota</taxon>
        <taxon>Hymenoptera</taxon>
        <taxon>Apocrita</taxon>
        <taxon>Proctotrupomorpha</taxon>
        <taxon>Chalcidoidea</taxon>
        <taxon>Aphelinidae</taxon>
        <taxon>Aphelininae</taxon>
        <taxon>Eretmocerus</taxon>
    </lineage>
</organism>
<sequence length="607" mass="69225">MMDENLAIDTVINETDSVMCYDDVPVDEGMRKELKSNYETYKYCFVPDCTSTTRTAPHKVFVTVPRDLLKRQRWCDAVESPGKKAKKSRYCCEDHFDLKNDMENYCEWREKGVQKKLKSSVLPRRTLNFDRTPSELSSVGTNNPDCNQAFDADCATVFTDFAIAPAIPTISTFNATDADMVSIPNNQVTQCEPNVEHPPIQTKITKYKERATQCELDMEHKHVQTEITTYVKSTQTNPVPRTRTLEKGIQYSFELTPPKNLDKLTESVKKMTVSDNLNATTDSIPSEILDAGSSYHPSTEKTSSNSYEKNLQIELMRADIYEKFTKPMIEHDPSPFIGLDKENLYVLHLLHEDTSLSFRDIHLVLKKIRTNLPFNILGYYFSVSASQAARIFEKSVDKMAAFFKQLIIWPKEDDIRFNLPITFRYRYSNVQSIIDCFEIEIEKPSNALFQALSWSDYKKCNSVKYLISVTADGLITFISDGVAGRATDVSVVENCGYLDVLPGGCSVLADRGFKLLDLLLQKKKCKLIRPPSVQKETKISKKEVKLTKQIASIRIHVERAINRIRNYRILDIHARIDNHLIGHLDSMVNIVCGLVNLQSPIIKQTNI</sequence>
<dbReference type="EMBL" id="CM056741">
    <property type="protein sequence ID" value="KAJ8685162.1"/>
    <property type="molecule type" value="Genomic_DNA"/>
</dbReference>
<evidence type="ECO:0000313" key="1">
    <source>
        <dbReference type="EMBL" id="KAJ8685162.1"/>
    </source>
</evidence>
<accession>A0ACC2PP38</accession>
<reference evidence="1" key="1">
    <citation type="submission" date="2023-04" db="EMBL/GenBank/DDBJ databases">
        <title>A chromosome-level genome assembly of the parasitoid wasp Eretmocerus hayati.</title>
        <authorList>
            <person name="Zhong Y."/>
            <person name="Liu S."/>
            <person name="Liu Y."/>
        </authorList>
    </citation>
    <scope>NUCLEOTIDE SEQUENCE</scope>
    <source>
        <strain evidence="1">ZJU_SS_LIU_2023</strain>
    </source>
</reference>
<dbReference type="Proteomes" id="UP001239111">
    <property type="component" value="Chromosome 1"/>
</dbReference>
<name>A0ACC2PP38_9HYME</name>
<protein>
    <submittedName>
        <fullName evidence="1">Uncharacterized protein</fullName>
    </submittedName>
</protein>
<comment type="caution">
    <text evidence="1">The sequence shown here is derived from an EMBL/GenBank/DDBJ whole genome shotgun (WGS) entry which is preliminary data.</text>
</comment>